<keyword evidence="3" id="KW-0548">Nucleotidyltransferase</keyword>
<dbReference type="GO" id="GO:0003964">
    <property type="term" value="F:RNA-directed DNA polymerase activity"/>
    <property type="evidence" value="ECO:0007669"/>
    <property type="project" value="UniProtKB-KW"/>
</dbReference>
<feature type="domain" description="Reverse transcriptase Ty1/copia-type" evidence="1">
    <location>
        <begin position="588"/>
        <end position="665"/>
    </location>
</feature>
<dbReference type="SUPFAM" id="SSF56672">
    <property type="entry name" value="DNA/RNA polymerases"/>
    <property type="match status" value="1"/>
</dbReference>
<dbReference type="Pfam" id="PF07727">
    <property type="entry name" value="RVT_2"/>
    <property type="match status" value="2"/>
</dbReference>
<dbReference type="Pfam" id="PF25597">
    <property type="entry name" value="SH3_retrovirus"/>
    <property type="match status" value="1"/>
</dbReference>
<name>A0A1R3K8E3_COCAP</name>
<organism evidence="3 4">
    <name type="scientific">Corchorus capsularis</name>
    <name type="common">Jute</name>
    <dbReference type="NCBI Taxonomy" id="210143"/>
    <lineage>
        <taxon>Eukaryota</taxon>
        <taxon>Viridiplantae</taxon>
        <taxon>Streptophyta</taxon>
        <taxon>Embryophyta</taxon>
        <taxon>Tracheophyta</taxon>
        <taxon>Spermatophyta</taxon>
        <taxon>Magnoliopsida</taxon>
        <taxon>eudicotyledons</taxon>
        <taxon>Gunneridae</taxon>
        <taxon>Pentapetalae</taxon>
        <taxon>rosids</taxon>
        <taxon>malvids</taxon>
        <taxon>Malvales</taxon>
        <taxon>Malvaceae</taxon>
        <taxon>Grewioideae</taxon>
        <taxon>Apeibeae</taxon>
        <taxon>Corchorus</taxon>
    </lineage>
</organism>
<keyword evidence="3" id="KW-0695">RNA-directed DNA polymerase</keyword>
<protein>
    <submittedName>
        <fullName evidence="3">Reverse transcriptase, RNA-dependent DNA polymerase</fullName>
    </submittedName>
</protein>
<dbReference type="InterPro" id="IPR013103">
    <property type="entry name" value="RVT_2"/>
</dbReference>
<reference evidence="3 4" key="1">
    <citation type="submission" date="2013-09" db="EMBL/GenBank/DDBJ databases">
        <title>Corchorus capsularis genome sequencing.</title>
        <authorList>
            <person name="Alam M."/>
            <person name="Haque M.S."/>
            <person name="Islam M.S."/>
            <person name="Emdad E.M."/>
            <person name="Islam M.M."/>
            <person name="Ahmed B."/>
            <person name="Halim A."/>
            <person name="Hossen Q.M.M."/>
            <person name="Hossain M.Z."/>
            <person name="Ahmed R."/>
            <person name="Khan M.M."/>
            <person name="Islam R."/>
            <person name="Rashid M.M."/>
            <person name="Khan S.A."/>
            <person name="Rahman M.S."/>
            <person name="Alam M."/>
        </authorList>
    </citation>
    <scope>NUCLEOTIDE SEQUENCE [LARGE SCALE GENOMIC DNA]</scope>
    <source>
        <strain evidence="4">cv. CVL-1</strain>
        <tissue evidence="3">Whole seedling</tissue>
    </source>
</reference>
<gene>
    <name evidence="3" type="ORF">CCACVL1_02469</name>
</gene>
<dbReference type="Gramene" id="OMP03343">
    <property type="protein sequence ID" value="OMP03343"/>
    <property type="gene ID" value="CCACVL1_02469"/>
</dbReference>
<dbReference type="CDD" id="cd09272">
    <property type="entry name" value="RNase_HI_RT_Ty1"/>
    <property type="match status" value="1"/>
</dbReference>
<dbReference type="Pfam" id="PF14223">
    <property type="entry name" value="Retrotran_gag_2"/>
    <property type="match status" value="1"/>
</dbReference>
<dbReference type="InterPro" id="IPR057670">
    <property type="entry name" value="SH3_retrovirus"/>
</dbReference>
<feature type="domain" description="Reverse transcriptase Ty1/copia-type" evidence="1">
    <location>
        <begin position="474"/>
        <end position="582"/>
    </location>
</feature>
<dbReference type="Proteomes" id="UP000188268">
    <property type="component" value="Unassembled WGS sequence"/>
</dbReference>
<comment type="caution">
    <text evidence="3">The sequence shown here is derived from an EMBL/GenBank/DDBJ whole genome shotgun (WGS) entry which is preliminary data.</text>
</comment>
<keyword evidence="4" id="KW-1185">Reference proteome</keyword>
<accession>A0A1R3K8E3</accession>
<evidence type="ECO:0000259" key="1">
    <source>
        <dbReference type="Pfam" id="PF07727"/>
    </source>
</evidence>
<dbReference type="PANTHER" id="PTHR47481">
    <property type="match status" value="1"/>
</dbReference>
<evidence type="ECO:0000259" key="2">
    <source>
        <dbReference type="Pfam" id="PF25597"/>
    </source>
</evidence>
<evidence type="ECO:0000313" key="4">
    <source>
        <dbReference type="Proteomes" id="UP000188268"/>
    </source>
</evidence>
<dbReference type="AlphaFoldDB" id="A0A1R3K8E3"/>
<proteinExistence type="predicted"/>
<dbReference type="PANTHER" id="PTHR47481:SF9">
    <property type="entry name" value="RETROTRANSPOSON GAG DOMAIN-CONTAINING PROTEIN"/>
    <property type="match status" value="1"/>
</dbReference>
<sequence>MAASSNVSSSPIAISTTTQLPLKLTPTNFSSWRALFDAMLIGVDLTSYVDGTPAPPAAIEEDEAILPLVSSSNTSREAWQTLSKMFANKSRSRVMDLKNTLTNTKRGTQSVSEYLQFMKHIAAEINLAGANVEEDELVLYILNGLGSEFREISANIRARDSSISFDELHDKLTSYELFLQQETAHTHATISVPTANFTRKMSSNKSFRSRPNVSKFCKTNNVSVEFFADCFHVKDLQTLDVLVKGLNVDAVYEFPASVMSPPALQPRCFTATHVSFLDWHKRLGHPSKAIVNKIIYDFSFSSTSANFTSSYLINRMPTPILNHKSPFQVLFAKDPNYTKLRVFGCLCFPWLRPYANSKLEPRSKPCLFVGYSSNRAAYLCLDIESNKPSSISSSAPSSPSSLPAASCGLVPSHEMILNPSLNLPSRIHPIRTRSQNQIYKPKIINMATKHPVQPILEPSCVTQALKVSEWRISLAASWVFRVKRNLDGSVSRYKARLVAKGFNQRLGVDFTETFSPVVKPTTIRLVLTIALQNSWSLLQLDVNNAFLHGQLQDDVYMKQPPGFIDQTHPTYVCKLDKALYGVILYFLVYVDDIVLTGNDSVSVSQFVDKLSIEFSLKEPAPLHYFLGVETISTDDGMFLFQRKYIIDLLAKANMLDSKPVATPMSSSSSLTLTTGKPMEDGKSYRSLVGGLQYLSLTRPDLSFSVNRLAKFMHKPTDVHWQALKRVLRTSKQKTVARSSTKVKYRAIASADAELTWVQNLLTELHVTVLKAPTILCDNVGATYLSANPALHSRMKHVSIDFHFVRDKVTNGQLHVHHLSTQDQLADLLTKPLPRLRFSLLVSKIGVFNGDSILRGHVRDNTIILKKSNCKIK</sequence>
<dbReference type="STRING" id="210143.A0A1R3K8E3"/>
<evidence type="ECO:0000313" key="3">
    <source>
        <dbReference type="EMBL" id="OMP03343.1"/>
    </source>
</evidence>
<dbReference type="EMBL" id="AWWV01006077">
    <property type="protein sequence ID" value="OMP03343.1"/>
    <property type="molecule type" value="Genomic_DNA"/>
</dbReference>
<dbReference type="OrthoDB" id="1737296at2759"/>
<feature type="domain" description="Retroviral polymerase SH3-like" evidence="2">
    <location>
        <begin position="345"/>
        <end position="387"/>
    </location>
</feature>
<dbReference type="InterPro" id="IPR043502">
    <property type="entry name" value="DNA/RNA_pol_sf"/>
</dbReference>
<keyword evidence="3" id="KW-0808">Transferase</keyword>
<dbReference type="OMA" id="HEIRMEH"/>